<dbReference type="RefSeq" id="WP_130449306.1">
    <property type="nucleotide sequence ID" value="NZ_SHLA01000001.1"/>
</dbReference>
<keyword evidence="6" id="KW-1185">Reference proteome</keyword>
<dbReference type="Gene3D" id="3.40.50.300">
    <property type="entry name" value="P-loop containing nucleotide triphosphate hydrolases"/>
    <property type="match status" value="1"/>
</dbReference>
<dbReference type="GO" id="GO:0005524">
    <property type="term" value="F:ATP binding"/>
    <property type="evidence" value="ECO:0007669"/>
    <property type="project" value="UniProtKB-KW"/>
</dbReference>
<dbReference type="OrthoDB" id="3217709at2"/>
<keyword evidence="5" id="KW-0966">Cell projection</keyword>
<evidence type="ECO:0000256" key="3">
    <source>
        <dbReference type="SAM" id="MobiDB-lite"/>
    </source>
</evidence>
<dbReference type="EMBL" id="SHLA01000001">
    <property type="protein sequence ID" value="RZU61086.1"/>
    <property type="molecule type" value="Genomic_DNA"/>
</dbReference>
<keyword evidence="5" id="KW-0282">Flagellum</keyword>
<dbReference type="GO" id="GO:0005829">
    <property type="term" value="C:cytosol"/>
    <property type="evidence" value="ECO:0007669"/>
    <property type="project" value="TreeGrafter"/>
</dbReference>
<evidence type="ECO:0000313" key="5">
    <source>
        <dbReference type="EMBL" id="RZU61086.1"/>
    </source>
</evidence>
<sequence length="420" mass="44535">MNVSLVVWGDTLGVSDGIEGIRGPVTVARQCDDIFETIALVESGLADAVLLAGPSPDVDAHVADALLERGAVVVALADDPGERARLRDLGVTCESATASPQALADLFELTMSTAPEPSTGRRRGPDEMVEPAAEPPSGQVIAVWGPTGAPGRTTFAVNYAVESALAGSTVALVDADTYGASVSVHLGLMEESAGIAQLCRLSDQGVLDRASFERACPVLPVAGARIRVATGLPRPQRWPELRKSSLERVLSYLRTIVDVIVVDVAAFLEQDEELSFDTAAPQRNAATLAVLENADEVIAVGQADAVGVPRMIKALEQLSELLPDQLPRVIFNKMSRSALGPNPERQLRETWERFGPRTPIRGYLPWDAESTAAALLKGNAFAESSPDSDLRVAIARLAGNDVTPRRNLFSRRRGGGVPQG</sequence>
<feature type="domain" description="CobQ/CobB/MinD/ParA nucleotide binding" evidence="4">
    <location>
        <begin position="141"/>
        <end position="372"/>
    </location>
</feature>
<keyword evidence="5" id="KW-0969">Cilium</keyword>
<reference evidence="5 6" key="1">
    <citation type="submission" date="2019-02" db="EMBL/GenBank/DDBJ databases">
        <title>Sequencing the genomes of 1000 actinobacteria strains.</title>
        <authorList>
            <person name="Klenk H.-P."/>
        </authorList>
    </citation>
    <scope>NUCLEOTIDE SEQUENCE [LARGE SCALE GENOMIC DNA]</scope>
    <source>
        <strain evidence="5 6">DSM 17364</strain>
    </source>
</reference>
<dbReference type="PANTHER" id="PTHR43384:SF6">
    <property type="entry name" value="SEPTUM SITE-DETERMINING PROTEIN MIND HOMOLOG, CHLOROPLASTIC"/>
    <property type="match status" value="1"/>
</dbReference>
<dbReference type="InterPro" id="IPR002586">
    <property type="entry name" value="CobQ/CobB/MinD/ParA_Nub-bd_dom"/>
</dbReference>
<dbReference type="Pfam" id="PF01656">
    <property type="entry name" value="CbiA"/>
    <property type="match status" value="1"/>
</dbReference>
<evidence type="ECO:0000256" key="1">
    <source>
        <dbReference type="ARBA" id="ARBA00022741"/>
    </source>
</evidence>
<keyword evidence="1" id="KW-0547">Nucleotide-binding</keyword>
<gene>
    <name evidence="5" type="ORF">EV380_0643</name>
</gene>
<dbReference type="GO" id="GO:0016887">
    <property type="term" value="F:ATP hydrolysis activity"/>
    <property type="evidence" value="ECO:0007669"/>
    <property type="project" value="TreeGrafter"/>
</dbReference>
<evidence type="ECO:0000259" key="4">
    <source>
        <dbReference type="Pfam" id="PF01656"/>
    </source>
</evidence>
<organism evidence="5 6">
    <name type="scientific">Zhihengliuella halotolerans</name>
    <dbReference type="NCBI Taxonomy" id="370736"/>
    <lineage>
        <taxon>Bacteria</taxon>
        <taxon>Bacillati</taxon>
        <taxon>Actinomycetota</taxon>
        <taxon>Actinomycetes</taxon>
        <taxon>Micrococcales</taxon>
        <taxon>Micrococcaceae</taxon>
        <taxon>Zhihengliuella</taxon>
    </lineage>
</organism>
<dbReference type="GO" id="GO:0051782">
    <property type="term" value="P:negative regulation of cell division"/>
    <property type="evidence" value="ECO:0007669"/>
    <property type="project" value="TreeGrafter"/>
</dbReference>
<dbReference type="AlphaFoldDB" id="A0A4V2G9P4"/>
<proteinExistence type="predicted"/>
<dbReference type="PANTHER" id="PTHR43384">
    <property type="entry name" value="SEPTUM SITE-DETERMINING PROTEIN MIND HOMOLOG, CHLOROPLASTIC-RELATED"/>
    <property type="match status" value="1"/>
</dbReference>
<evidence type="ECO:0000313" key="6">
    <source>
        <dbReference type="Proteomes" id="UP000292685"/>
    </source>
</evidence>
<dbReference type="InterPro" id="IPR027417">
    <property type="entry name" value="P-loop_NTPase"/>
</dbReference>
<dbReference type="Proteomes" id="UP000292685">
    <property type="component" value="Unassembled WGS sequence"/>
</dbReference>
<dbReference type="GO" id="GO:0009898">
    <property type="term" value="C:cytoplasmic side of plasma membrane"/>
    <property type="evidence" value="ECO:0007669"/>
    <property type="project" value="TreeGrafter"/>
</dbReference>
<feature type="region of interest" description="Disordered" evidence="3">
    <location>
        <begin position="113"/>
        <end position="135"/>
    </location>
</feature>
<keyword evidence="2" id="KW-0067">ATP-binding</keyword>
<evidence type="ECO:0000256" key="2">
    <source>
        <dbReference type="ARBA" id="ARBA00022840"/>
    </source>
</evidence>
<dbReference type="InterPro" id="IPR050625">
    <property type="entry name" value="ParA/MinD_ATPase"/>
</dbReference>
<dbReference type="SUPFAM" id="SSF52540">
    <property type="entry name" value="P-loop containing nucleoside triphosphate hydrolases"/>
    <property type="match status" value="1"/>
</dbReference>
<comment type="caution">
    <text evidence="5">The sequence shown here is derived from an EMBL/GenBank/DDBJ whole genome shotgun (WGS) entry which is preliminary data.</text>
</comment>
<accession>A0A4V2G9P4</accession>
<protein>
    <submittedName>
        <fullName evidence="5">MinD-like ATPase involved in chromosome partitioning or flagellar assembly</fullName>
    </submittedName>
</protein>
<name>A0A4V2G9P4_9MICC</name>